<name>A0ABD1P7H3_9LAMI</name>
<proteinExistence type="predicted"/>
<dbReference type="InterPro" id="IPR044509">
    <property type="entry name" value="RIC2/4"/>
</dbReference>
<protein>
    <submittedName>
        <fullName evidence="3">CRIB domain-containing protein RIC4</fullName>
    </submittedName>
</protein>
<comment type="caution">
    <text evidence="3">The sequence shown here is derived from an EMBL/GenBank/DDBJ whole genome shotgun (WGS) entry which is preliminary data.</text>
</comment>
<evidence type="ECO:0000313" key="4">
    <source>
        <dbReference type="Proteomes" id="UP001604277"/>
    </source>
</evidence>
<evidence type="ECO:0000259" key="1">
    <source>
        <dbReference type="PROSITE" id="PS50108"/>
    </source>
</evidence>
<evidence type="ECO:0000313" key="3">
    <source>
        <dbReference type="EMBL" id="KAL2459830.1"/>
    </source>
</evidence>
<keyword evidence="4" id="KW-1185">Reference proteome</keyword>
<sequence length="164" mass="18629">MRDRMERFALIPFSLGCESDSSVAVAPSIHQLPQNKYTDSAFLETRQKEGAGREKSMKKRRRGFMALPKPFFSKGMHRLIKSLKCFSQLFVYKEEMEEKEIEIGFPTDVKHVSHIGLDGSTTINPVPEWKNLKPPEIISFPSISIEQFELAMAAQSHAPLTTIT</sequence>
<dbReference type="AlphaFoldDB" id="A0ABD1P7H3"/>
<dbReference type="InterPro" id="IPR000095">
    <property type="entry name" value="CRIB_dom"/>
</dbReference>
<dbReference type="Pfam" id="PF00786">
    <property type="entry name" value="PBD"/>
    <property type="match status" value="1"/>
</dbReference>
<evidence type="ECO:0000313" key="2">
    <source>
        <dbReference type="EMBL" id="KAL2459820.1"/>
    </source>
</evidence>
<feature type="domain" description="CRIB" evidence="1">
    <location>
        <begin position="103"/>
        <end position="116"/>
    </location>
</feature>
<dbReference type="EMBL" id="JBFOLJ010000021">
    <property type="protein sequence ID" value="KAL2459830.1"/>
    <property type="molecule type" value="Genomic_DNA"/>
</dbReference>
<organism evidence="3 4">
    <name type="scientific">Forsythia ovata</name>
    <dbReference type="NCBI Taxonomy" id="205694"/>
    <lineage>
        <taxon>Eukaryota</taxon>
        <taxon>Viridiplantae</taxon>
        <taxon>Streptophyta</taxon>
        <taxon>Embryophyta</taxon>
        <taxon>Tracheophyta</taxon>
        <taxon>Spermatophyta</taxon>
        <taxon>Magnoliopsida</taxon>
        <taxon>eudicotyledons</taxon>
        <taxon>Gunneridae</taxon>
        <taxon>Pentapetalae</taxon>
        <taxon>asterids</taxon>
        <taxon>lamiids</taxon>
        <taxon>Lamiales</taxon>
        <taxon>Oleaceae</taxon>
        <taxon>Forsythieae</taxon>
        <taxon>Forsythia</taxon>
    </lineage>
</organism>
<dbReference type="PANTHER" id="PTHR46931">
    <property type="entry name" value="CRIB DOMAIN-CONTAINING PROTEIN RIC2"/>
    <property type="match status" value="1"/>
</dbReference>
<dbReference type="PROSITE" id="PS50108">
    <property type="entry name" value="CRIB"/>
    <property type="match status" value="1"/>
</dbReference>
<dbReference type="Proteomes" id="UP001604277">
    <property type="component" value="Unassembled WGS sequence"/>
</dbReference>
<dbReference type="SMART" id="SM00285">
    <property type="entry name" value="PBD"/>
    <property type="match status" value="1"/>
</dbReference>
<dbReference type="EMBL" id="JBFOLJ010000021">
    <property type="protein sequence ID" value="KAL2459820.1"/>
    <property type="molecule type" value="Genomic_DNA"/>
</dbReference>
<gene>
    <name evidence="2" type="ORF">Fot_54564</name>
    <name evidence="3" type="ORF">Fot_54574</name>
</gene>
<accession>A0ABD1P7H3</accession>
<dbReference type="PANTHER" id="PTHR46931:SF14">
    <property type="entry name" value="CRIB DOMAIN-CONTAINING PROTEIN RIC2"/>
    <property type="match status" value="1"/>
</dbReference>
<reference evidence="3" key="2">
    <citation type="submission" date="2024-07" db="EMBL/GenBank/DDBJ databases">
        <title>Two chromosome-level genome assemblies of Korean endemic species Abeliophyllum distichum and Forsythia ovata (Oleaceae).</title>
        <authorList>
            <person name="Mun J.H."/>
        </authorList>
    </citation>
    <scope>NUCLEOTIDE SEQUENCE</scope>
    <source>
        <strain evidence="3">KNKB202402200001</strain>
        <tissue evidence="3">Leaf</tissue>
    </source>
</reference>
<reference evidence="4" key="1">
    <citation type="submission" date="2024-07" db="EMBL/GenBank/DDBJ databases">
        <title>Two chromosome-level genome assemblies of Korean endemic species Abeliophyllum distichum and Forsythia ovata (Oleaceae).</title>
        <authorList>
            <person name="Jang H."/>
        </authorList>
    </citation>
    <scope>NUCLEOTIDE SEQUENCE [LARGE SCALE GENOMIC DNA]</scope>
</reference>